<protein>
    <submittedName>
        <fullName evidence="1">Uncharacterized protein</fullName>
    </submittedName>
</protein>
<dbReference type="Proteomes" id="UP001162501">
    <property type="component" value="Chromosome 25"/>
</dbReference>
<dbReference type="EMBL" id="OX596109">
    <property type="protein sequence ID" value="CAN0267830.1"/>
    <property type="molecule type" value="Genomic_DNA"/>
</dbReference>
<name>A0AC59Z6I4_RANTA</name>
<reference evidence="1" key="1">
    <citation type="submission" date="2023-05" db="EMBL/GenBank/DDBJ databases">
        <authorList>
            <consortium name="ELIXIR-Norway"/>
        </authorList>
    </citation>
    <scope>NUCLEOTIDE SEQUENCE</scope>
</reference>
<proteinExistence type="predicted"/>
<sequence>MHVNLEKVAGRAGADLRGRAWAPPAPRAFVFAPDKGPSRRRSRTWRPCPAGHSAGWSDRSTRGSWSEKRTSGAVGGAVRDPGEWGLACASSAPSRSCPDLGRVVGDGTALLSAPFAALRGESFWKPGLGPMGRGLCSRGRDSAAPAASESDPPARAELPTSAPQARSGSRRLLRTNTAGPRALPGNRTPVVAFGRRSRDVWRSLPRVWVAGQPRRPHPSARTPRSSADAWSSDDCATLRSRSSAEMGVFA</sequence>
<accession>A0AC59Z6I4</accession>
<evidence type="ECO:0000313" key="2">
    <source>
        <dbReference type="Proteomes" id="UP001162501"/>
    </source>
</evidence>
<organism evidence="1 2">
    <name type="scientific">Rangifer tarandus platyrhynchus</name>
    <name type="common">Svalbard reindeer</name>
    <dbReference type="NCBI Taxonomy" id="3082113"/>
    <lineage>
        <taxon>Eukaryota</taxon>
        <taxon>Metazoa</taxon>
        <taxon>Chordata</taxon>
        <taxon>Craniata</taxon>
        <taxon>Vertebrata</taxon>
        <taxon>Euteleostomi</taxon>
        <taxon>Mammalia</taxon>
        <taxon>Eutheria</taxon>
        <taxon>Laurasiatheria</taxon>
        <taxon>Artiodactyla</taxon>
        <taxon>Ruminantia</taxon>
        <taxon>Pecora</taxon>
        <taxon>Cervidae</taxon>
        <taxon>Odocoileinae</taxon>
        <taxon>Rangifer</taxon>
    </lineage>
</organism>
<gene>
    <name evidence="1" type="ORF">MRATA1EN22A_LOCUS14619</name>
</gene>
<reference evidence="1" key="2">
    <citation type="submission" date="2025-03" db="EMBL/GenBank/DDBJ databases">
        <authorList>
            <consortium name="ELIXIR-Norway"/>
            <consortium name="Elixir Norway"/>
        </authorList>
    </citation>
    <scope>NUCLEOTIDE SEQUENCE</scope>
</reference>
<evidence type="ECO:0000313" key="1">
    <source>
        <dbReference type="EMBL" id="CAN0267830.1"/>
    </source>
</evidence>